<dbReference type="InterPro" id="IPR013230">
    <property type="entry name" value="Peptidase_M15A_C"/>
</dbReference>
<proteinExistence type="predicted"/>
<evidence type="ECO:0000313" key="4">
    <source>
        <dbReference type="Proteomes" id="UP000222205"/>
    </source>
</evidence>
<dbReference type="OrthoDB" id="30649at10239"/>
<dbReference type="Gene3D" id="3.30.1380.10">
    <property type="match status" value="1"/>
</dbReference>
<accession>A0A0K1LLY2</accession>
<keyword evidence="4" id="KW-1185">Reference proteome</keyword>
<sequence length="218" mass="23438">MTLKPYPHIYPNVSAVPLAEFQARWPNFHPSEIACRGTGKVAFNFEAMDKLQALRVLRNRPLILNSAFRSPEHNRAVDGAPGSKHLTAEAFDVSMSNHNPEEYEADARSVGFTGFGFYPKSNFIHADIGPSRQWGDRFPKTATGLPVERKAAPETLKEDKSAVAAIVGGGGSVAGAGVMVSSLGALSPTAQIIAVVAFVIGVGAMAYIFRRRLKALSE</sequence>
<dbReference type="SUPFAM" id="SSF55166">
    <property type="entry name" value="Hedgehog/DD-peptidase"/>
    <property type="match status" value="1"/>
</dbReference>
<keyword evidence="1" id="KW-0472">Membrane</keyword>
<dbReference type="InterPro" id="IPR009045">
    <property type="entry name" value="Zn_M74/Hedgehog-like"/>
</dbReference>
<protein>
    <submittedName>
        <fullName evidence="3">Peptidase M15</fullName>
    </submittedName>
</protein>
<evidence type="ECO:0000259" key="2">
    <source>
        <dbReference type="Pfam" id="PF08291"/>
    </source>
</evidence>
<feature type="transmembrane region" description="Helical" evidence="1">
    <location>
        <begin position="162"/>
        <end position="184"/>
    </location>
</feature>
<keyword evidence="1" id="KW-0812">Transmembrane</keyword>
<feature type="domain" description="Peptidase M15A C-terminal" evidence="2">
    <location>
        <begin position="27"/>
        <end position="127"/>
    </location>
</feature>
<name>A0A0K1LLY2_9CAUD</name>
<dbReference type="Pfam" id="PF08291">
    <property type="entry name" value="Peptidase_M15_3"/>
    <property type="match status" value="1"/>
</dbReference>
<dbReference type="Proteomes" id="UP000222205">
    <property type="component" value="Segment"/>
</dbReference>
<feature type="transmembrane region" description="Helical" evidence="1">
    <location>
        <begin position="190"/>
        <end position="209"/>
    </location>
</feature>
<evidence type="ECO:0000313" key="3">
    <source>
        <dbReference type="EMBL" id="AKU43185.1"/>
    </source>
</evidence>
<dbReference type="EMBL" id="KR935215">
    <property type="protein sequence ID" value="AKU43185.1"/>
    <property type="molecule type" value="Genomic_DNA"/>
</dbReference>
<organism evidence="3 4">
    <name type="scientific">Rhodobacter phage RcSpartan</name>
    <dbReference type="NCBI Taxonomy" id="1662331"/>
    <lineage>
        <taxon>Viruses</taxon>
        <taxon>Duplodnaviria</taxon>
        <taxon>Heunggongvirae</taxon>
        <taxon>Uroviricota</taxon>
        <taxon>Caudoviricetes</taxon>
        <taxon>Titanvirus</taxon>
        <taxon>Titanvirus rcspartan</taxon>
    </lineage>
</organism>
<keyword evidence="1" id="KW-1133">Transmembrane helix</keyword>
<reference evidence="3 4" key="1">
    <citation type="journal article" date="2016" name="Genome Announc.">
        <title>Complete Genome Sequences of Five Bacteriophages That Infect Rhodobacter capsulatus.</title>
        <authorList>
            <person name="Bollivar D.W."/>
            <person name="Bernardoni B."/>
            <person name="Bockman M.R."/>
            <person name="Miller B.M."/>
            <person name="Russell D.A."/>
            <person name="Delesalle V.A."/>
            <person name="Krukonis G.P."/>
            <person name="Hatfull G.F."/>
            <person name="Cross M.R."/>
            <person name="Szewczyk M.M."/>
            <person name="Eppurath A."/>
        </authorList>
    </citation>
    <scope>NUCLEOTIDE SEQUENCE [LARGE SCALE GENOMIC DNA]</scope>
</reference>
<evidence type="ECO:0000256" key="1">
    <source>
        <dbReference type="SAM" id="Phobius"/>
    </source>
</evidence>
<gene>
    <name evidence="3" type="ORF">RCSPARTAN_2</name>
</gene>